<comment type="subcellular location">
    <subcellularLocation>
        <location evidence="1 7">Endoplasmic reticulum membrane</location>
        <topology evidence="1 7">Peripheral membrane protein</topology>
        <orientation evidence="1 7">Lumenal side</orientation>
    </subcellularLocation>
</comment>
<keyword evidence="4 7" id="KW-0430">Lectin</keyword>
<evidence type="ECO:0000256" key="1">
    <source>
        <dbReference type="ARBA" id="ARBA00004367"/>
    </source>
</evidence>
<organism evidence="11 12">
    <name type="scientific">Chaetomidium leptoderma</name>
    <dbReference type="NCBI Taxonomy" id="669021"/>
    <lineage>
        <taxon>Eukaryota</taxon>
        <taxon>Fungi</taxon>
        <taxon>Dikarya</taxon>
        <taxon>Ascomycota</taxon>
        <taxon>Pezizomycotina</taxon>
        <taxon>Sordariomycetes</taxon>
        <taxon>Sordariomycetidae</taxon>
        <taxon>Sordariales</taxon>
        <taxon>Chaetomiaceae</taxon>
        <taxon>Chaetomidium</taxon>
    </lineage>
</organism>
<dbReference type="AlphaFoldDB" id="A0AAN6VII9"/>
<feature type="signal peptide" evidence="9">
    <location>
        <begin position="1"/>
        <end position="17"/>
    </location>
</feature>
<feature type="region of interest" description="Disordered" evidence="8">
    <location>
        <begin position="82"/>
        <end position="103"/>
    </location>
</feature>
<evidence type="ECO:0000256" key="8">
    <source>
        <dbReference type="SAM" id="MobiDB-lite"/>
    </source>
</evidence>
<comment type="similarity">
    <text evidence="2 7">Belongs to the OS-9 family.</text>
</comment>
<dbReference type="InterPro" id="IPR044865">
    <property type="entry name" value="MRH_dom"/>
</dbReference>
<evidence type="ECO:0000256" key="5">
    <source>
        <dbReference type="ARBA" id="ARBA00022824"/>
    </source>
</evidence>
<dbReference type="GO" id="GO:0030246">
    <property type="term" value="F:carbohydrate binding"/>
    <property type="evidence" value="ECO:0007669"/>
    <property type="project" value="UniProtKB-UniRule"/>
</dbReference>
<evidence type="ECO:0000313" key="12">
    <source>
        <dbReference type="Proteomes" id="UP001302745"/>
    </source>
</evidence>
<reference evidence="11" key="1">
    <citation type="journal article" date="2023" name="Mol. Phylogenet. Evol.">
        <title>Genome-scale phylogeny and comparative genomics of the fungal order Sordariales.</title>
        <authorList>
            <person name="Hensen N."/>
            <person name="Bonometti L."/>
            <person name="Westerberg I."/>
            <person name="Brannstrom I.O."/>
            <person name="Guillou S."/>
            <person name="Cros-Aarteil S."/>
            <person name="Calhoun S."/>
            <person name="Haridas S."/>
            <person name="Kuo A."/>
            <person name="Mondo S."/>
            <person name="Pangilinan J."/>
            <person name="Riley R."/>
            <person name="LaButti K."/>
            <person name="Andreopoulos B."/>
            <person name="Lipzen A."/>
            <person name="Chen C."/>
            <person name="Yan M."/>
            <person name="Daum C."/>
            <person name="Ng V."/>
            <person name="Clum A."/>
            <person name="Steindorff A."/>
            <person name="Ohm R.A."/>
            <person name="Martin F."/>
            <person name="Silar P."/>
            <person name="Natvig D.O."/>
            <person name="Lalanne C."/>
            <person name="Gautier V."/>
            <person name="Ament-Velasquez S.L."/>
            <person name="Kruys A."/>
            <person name="Hutchinson M.I."/>
            <person name="Powell A.J."/>
            <person name="Barry K."/>
            <person name="Miller A.N."/>
            <person name="Grigoriev I.V."/>
            <person name="Debuchy R."/>
            <person name="Gladieux P."/>
            <person name="Hiltunen Thoren M."/>
            <person name="Johannesson H."/>
        </authorList>
    </citation>
    <scope>NUCLEOTIDE SEQUENCE</scope>
    <source>
        <strain evidence="11">CBS 538.74</strain>
    </source>
</reference>
<dbReference type="GO" id="GO:0005788">
    <property type="term" value="C:endoplasmic reticulum lumen"/>
    <property type="evidence" value="ECO:0007669"/>
    <property type="project" value="UniProtKB-UniRule"/>
</dbReference>
<proteinExistence type="inferred from homology"/>
<keyword evidence="3 9" id="KW-0732">Signal</keyword>
<comment type="function">
    <text evidence="7">Lectin involved in the quality control of the secretory pathway. As a member of the endoplasmic reticulum-associated degradation lumenal (ERAD-L) surveillance system, targets misfolded endoplasmic reticulum lumenal glycoproteins for degradation.</text>
</comment>
<dbReference type="InterPro" id="IPR009011">
    <property type="entry name" value="Man6P_isomerase_rcpt-bd_dom_sf"/>
</dbReference>
<feature type="chain" id="PRO_5042975475" description="Endoplasmic reticulum lectin" evidence="9">
    <location>
        <begin position="18"/>
        <end position="539"/>
    </location>
</feature>
<keyword evidence="5 7" id="KW-0256">Endoplasmic reticulum</keyword>
<dbReference type="PROSITE" id="PS51914">
    <property type="entry name" value="MRH"/>
    <property type="match status" value="1"/>
</dbReference>
<dbReference type="InterPro" id="IPR045149">
    <property type="entry name" value="OS-9-like"/>
</dbReference>
<dbReference type="PANTHER" id="PTHR15414">
    <property type="entry name" value="OS-9-RELATED"/>
    <property type="match status" value="1"/>
</dbReference>
<dbReference type="PANTHER" id="PTHR15414:SF0">
    <property type="entry name" value="ENDOPLASMIC RETICULUM LECTIN 1"/>
    <property type="match status" value="1"/>
</dbReference>
<evidence type="ECO:0000256" key="4">
    <source>
        <dbReference type="ARBA" id="ARBA00022734"/>
    </source>
</evidence>
<dbReference type="GO" id="GO:0030970">
    <property type="term" value="P:retrograde protein transport, ER to cytosol"/>
    <property type="evidence" value="ECO:0007669"/>
    <property type="project" value="TreeGrafter"/>
</dbReference>
<evidence type="ECO:0000256" key="2">
    <source>
        <dbReference type="ARBA" id="ARBA00009918"/>
    </source>
</evidence>
<protein>
    <recommendedName>
        <fullName evidence="7">Endoplasmic reticulum lectin</fullName>
    </recommendedName>
    <alternativeName>
        <fullName evidence="7">Protein OS-9 homolog</fullName>
    </alternativeName>
</protein>
<evidence type="ECO:0000256" key="7">
    <source>
        <dbReference type="RuleBase" id="RU369099"/>
    </source>
</evidence>
<accession>A0AAN6VII9</accession>
<feature type="region of interest" description="Disordered" evidence="8">
    <location>
        <begin position="480"/>
        <end position="539"/>
    </location>
</feature>
<dbReference type="EMBL" id="MU857050">
    <property type="protein sequence ID" value="KAK4150796.1"/>
    <property type="molecule type" value="Genomic_DNA"/>
</dbReference>
<evidence type="ECO:0000256" key="3">
    <source>
        <dbReference type="ARBA" id="ARBA00022729"/>
    </source>
</evidence>
<keyword evidence="12" id="KW-1185">Reference proteome</keyword>
<feature type="domain" description="MRH" evidence="10">
    <location>
        <begin position="162"/>
        <end position="305"/>
    </location>
</feature>
<dbReference type="Proteomes" id="UP001302745">
    <property type="component" value="Unassembled WGS sequence"/>
</dbReference>
<evidence type="ECO:0000313" key="11">
    <source>
        <dbReference type="EMBL" id="KAK4150796.1"/>
    </source>
</evidence>
<evidence type="ECO:0000256" key="6">
    <source>
        <dbReference type="ARBA" id="ARBA00023157"/>
    </source>
</evidence>
<keyword evidence="6" id="KW-1015">Disulfide bond</keyword>
<dbReference type="InterPro" id="IPR012913">
    <property type="entry name" value="OS9-like_dom"/>
</dbReference>
<gene>
    <name evidence="11" type="ORF">C8A00DRAFT_17730</name>
</gene>
<comment type="caution">
    <text evidence="11">The sequence shown here is derived from an EMBL/GenBank/DDBJ whole genome shotgun (WGS) entry which is preliminary data.</text>
</comment>
<reference evidence="11" key="2">
    <citation type="submission" date="2023-05" db="EMBL/GenBank/DDBJ databases">
        <authorList>
            <consortium name="Lawrence Berkeley National Laboratory"/>
            <person name="Steindorff A."/>
            <person name="Hensen N."/>
            <person name="Bonometti L."/>
            <person name="Westerberg I."/>
            <person name="Brannstrom I.O."/>
            <person name="Guillou S."/>
            <person name="Cros-Aarteil S."/>
            <person name="Calhoun S."/>
            <person name="Haridas S."/>
            <person name="Kuo A."/>
            <person name="Mondo S."/>
            <person name="Pangilinan J."/>
            <person name="Riley R."/>
            <person name="Labutti K."/>
            <person name="Andreopoulos B."/>
            <person name="Lipzen A."/>
            <person name="Chen C."/>
            <person name="Yanf M."/>
            <person name="Daum C."/>
            <person name="Ng V."/>
            <person name="Clum A."/>
            <person name="Ohm R."/>
            <person name="Martin F."/>
            <person name="Silar P."/>
            <person name="Natvig D."/>
            <person name="Lalanne C."/>
            <person name="Gautier V."/>
            <person name="Ament-Velasquez S.L."/>
            <person name="Kruys A."/>
            <person name="Hutchinson M.I."/>
            <person name="Powell A.J."/>
            <person name="Barry K."/>
            <person name="Miller A.N."/>
            <person name="Grigoriev I.V."/>
            <person name="Debuchy R."/>
            <person name="Gladieux P."/>
            <person name="Thoren M.H."/>
            <person name="Johannesson H."/>
        </authorList>
    </citation>
    <scope>NUCLEOTIDE SEQUENCE</scope>
    <source>
        <strain evidence="11">CBS 538.74</strain>
    </source>
</reference>
<keyword evidence="7" id="KW-0472">Membrane</keyword>
<evidence type="ECO:0000259" key="10">
    <source>
        <dbReference type="PROSITE" id="PS51914"/>
    </source>
</evidence>
<dbReference type="Pfam" id="PF07915">
    <property type="entry name" value="PRKCSH"/>
    <property type="match status" value="1"/>
</dbReference>
<dbReference type="GO" id="GO:0005789">
    <property type="term" value="C:endoplasmic reticulum membrane"/>
    <property type="evidence" value="ECO:0007669"/>
    <property type="project" value="UniProtKB-SubCell"/>
</dbReference>
<sequence length="539" mass="58606">MRRLNLVLLASLQLCRAKHPGFSIHDDLFAHPQFEVVFSDDFIPEADALAILETRDATSTAGLSQADLSSKVRESAAAEIPVAQGGDGNHGANDDDDDNDAPISETYELINSAPWRYLCSVPVIAPPPPMNRTATELAKAEEARELSRASTKGWELMSGLDGHCMYFTSGWWSYSFCYGKAVSQFHALPGKAGEPPAMDENGQEYILGKAQKTWDPQNPSGNGEQEGQTKSLAPPQAQLQIKGDQRYLSQRLEGGTTCDLTGRPRTIEIQYHCSPGTTTDRIGWIKEITTCTYLMVVYTPRLCDDVAFQPPKATHAHPIRCRQIISTEEEEYAWRYNKRVEAGQLFSQKAKAAAAAAAAATQGNAKDGSAAANLPQNHYVGMTIGGVAVGAKKVVGDQLAHKLPLPRGVARQQAPLAEVLASKKKDAAAAEVMDDEALEKLNLDPKTVKEFRDEMEKLAGTRGWTLQVVEVPGEGFEYVGAFDDDEGGEGGAQRKKALPKAGGRKGALKDQDGEGQKQAAQQDEEEQEGSQEVFYREEL</sequence>
<evidence type="ECO:0000256" key="9">
    <source>
        <dbReference type="SAM" id="SignalP"/>
    </source>
</evidence>
<name>A0AAN6VII9_9PEZI</name>
<feature type="region of interest" description="Disordered" evidence="8">
    <location>
        <begin position="212"/>
        <end position="235"/>
    </location>
</feature>
<dbReference type="SUPFAM" id="SSF50911">
    <property type="entry name" value="Mannose 6-phosphate receptor domain"/>
    <property type="match status" value="1"/>
</dbReference>
<feature type="compositionally biased region" description="Polar residues" evidence="8">
    <location>
        <begin position="214"/>
        <end position="231"/>
    </location>
</feature>
<dbReference type="GO" id="GO:0030968">
    <property type="term" value="P:endoplasmic reticulum unfolded protein response"/>
    <property type="evidence" value="ECO:0007669"/>
    <property type="project" value="UniProtKB-UniRule"/>
</dbReference>
<dbReference type="Gene3D" id="2.70.130.10">
    <property type="entry name" value="Mannose-6-phosphate receptor binding domain"/>
    <property type="match status" value="1"/>
</dbReference>